<dbReference type="PANTHER" id="PTHR43205">
    <property type="entry name" value="PROSTAGLANDIN REDUCTASE"/>
    <property type="match status" value="1"/>
</dbReference>
<organism evidence="3 4">
    <name type="scientific">Steccherinum ochraceum</name>
    <dbReference type="NCBI Taxonomy" id="92696"/>
    <lineage>
        <taxon>Eukaryota</taxon>
        <taxon>Fungi</taxon>
        <taxon>Dikarya</taxon>
        <taxon>Basidiomycota</taxon>
        <taxon>Agaricomycotina</taxon>
        <taxon>Agaricomycetes</taxon>
        <taxon>Polyporales</taxon>
        <taxon>Steccherinaceae</taxon>
        <taxon>Steccherinum</taxon>
    </lineage>
</organism>
<dbReference type="Pfam" id="PF00107">
    <property type="entry name" value="ADH_zinc_N"/>
    <property type="match status" value="1"/>
</dbReference>
<dbReference type="FunFam" id="3.40.50.720:FF:000121">
    <property type="entry name" value="Prostaglandin reductase 2"/>
    <property type="match status" value="1"/>
</dbReference>
<dbReference type="Pfam" id="PF16884">
    <property type="entry name" value="ADH_N_2"/>
    <property type="match status" value="1"/>
</dbReference>
<dbReference type="Proteomes" id="UP000292702">
    <property type="component" value="Unassembled WGS sequence"/>
</dbReference>
<evidence type="ECO:0000256" key="1">
    <source>
        <dbReference type="ARBA" id="ARBA00023002"/>
    </source>
</evidence>
<dbReference type="InterPro" id="IPR011032">
    <property type="entry name" value="GroES-like_sf"/>
</dbReference>
<name>A0A4R0R2R7_9APHY</name>
<dbReference type="SUPFAM" id="SSF51735">
    <property type="entry name" value="NAD(P)-binding Rossmann-fold domains"/>
    <property type="match status" value="1"/>
</dbReference>
<keyword evidence="4" id="KW-1185">Reference proteome</keyword>
<feature type="domain" description="Enoyl reductase (ER)" evidence="2">
    <location>
        <begin position="22"/>
        <end position="335"/>
    </location>
</feature>
<dbReference type="CDD" id="cd05288">
    <property type="entry name" value="PGDH"/>
    <property type="match status" value="1"/>
</dbReference>
<evidence type="ECO:0000259" key="2">
    <source>
        <dbReference type="SMART" id="SM00829"/>
    </source>
</evidence>
<dbReference type="InterPro" id="IPR045010">
    <property type="entry name" value="MDR_fam"/>
</dbReference>
<proteinExistence type="predicted"/>
<accession>A0A4R0R2R7</accession>
<dbReference type="AlphaFoldDB" id="A0A4R0R2R7"/>
<gene>
    <name evidence="3" type="ORF">EIP91_008527</name>
</gene>
<keyword evidence="1" id="KW-0560">Oxidoreductase</keyword>
<dbReference type="SMART" id="SM00829">
    <property type="entry name" value="PKS_ER"/>
    <property type="match status" value="1"/>
</dbReference>
<dbReference type="SUPFAM" id="SSF50129">
    <property type="entry name" value="GroES-like"/>
    <property type="match status" value="1"/>
</dbReference>
<dbReference type="InterPro" id="IPR036291">
    <property type="entry name" value="NAD(P)-bd_dom_sf"/>
</dbReference>
<sequence>MVPIRNGRHVFNEIASGYPIPGQTTVYDGSQTVDLENVPLDGGVLVKVLCLSIDPYLRFMMRDPEIEKHFHLYTLGEPVQSAGVGVVLRSENPSYAQGDHLHSEMLPHQEYFVAPKNTSFTLLKNEAKIPWSVFTGVAGLTAYAGWKQFAKPKKGSTVFVTTAAGPVGATVVQLAKAEGLKVIASAGSDAKVEFTKSIGADVAFNYKEQDTREVLAREGPVDVYWDHVGGDIFDAVLENASFGATVIICGSIAGYNGAPNPVHRHALIFERDITIYGFRMTTISPAYREAFYKEIPEAIASGKIKYREDVTEGLENAPQVMLDVQLGRNEGKSIIKLASE</sequence>
<dbReference type="EMBL" id="RWJN01000472">
    <property type="protein sequence ID" value="TCD61390.1"/>
    <property type="molecule type" value="Genomic_DNA"/>
</dbReference>
<comment type="caution">
    <text evidence="3">The sequence shown here is derived from an EMBL/GenBank/DDBJ whole genome shotgun (WGS) entry which is preliminary data.</text>
</comment>
<protein>
    <recommendedName>
        <fullName evidence="2">Enoyl reductase (ER) domain-containing protein</fullName>
    </recommendedName>
</protein>
<dbReference type="InterPro" id="IPR020843">
    <property type="entry name" value="ER"/>
</dbReference>
<dbReference type="Gene3D" id="3.90.180.10">
    <property type="entry name" value="Medium-chain alcohol dehydrogenases, catalytic domain"/>
    <property type="match status" value="1"/>
</dbReference>
<reference evidence="3 4" key="1">
    <citation type="submission" date="2018-11" db="EMBL/GenBank/DDBJ databases">
        <title>Genome assembly of Steccherinum ochraceum LE-BIN_3174, the white-rot fungus of the Steccherinaceae family (The Residual Polyporoid clade, Polyporales, Basidiomycota).</title>
        <authorList>
            <person name="Fedorova T.V."/>
            <person name="Glazunova O.A."/>
            <person name="Landesman E.O."/>
            <person name="Moiseenko K.V."/>
            <person name="Psurtseva N.V."/>
            <person name="Savinova O.S."/>
            <person name="Shakhova N.V."/>
            <person name="Tyazhelova T.V."/>
            <person name="Vasina D.V."/>
        </authorList>
    </citation>
    <scope>NUCLEOTIDE SEQUENCE [LARGE SCALE GENOMIC DNA]</scope>
    <source>
        <strain evidence="3 4">LE-BIN_3174</strain>
    </source>
</reference>
<evidence type="ECO:0000313" key="4">
    <source>
        <dbReference type="Proteomes" id="UP000292702"/>
    </source>
</evidence>
<dbReference type="Gene3D" id="3.40.50.720">
    <property type="entry name" value="NAD(P)-binding Rossmann-like Domain"/>
    <property type="match status" value="1"/>
</dbReference>
<dbReference type="PANTHER" id="PTHR43205:SF7">
    <property type="entry name" value="PROSTAGLANDIN REDUCTASE 1"/>
    <property type="match status" value="1"/>
</dbReference>
<dbReference type="GO" id="GO:0016628">
    <property type="term" value="F:oxidoreductase activity, acting on the CH-CH group of donors, NAD or NADP as acceptor"/>
    <property type="evidence" value="ECO:0007669"/>
    <property type="project" value="InterPro"/>
</dbReference>
<dbReference type="InterPro" id="IPR041694">
    <property type="entry name" value="ADH_N_2"/>
</dbReference>
<dbReference type="InterPro" id="IPR013149">
    <property type="entry name" value="ADH-like_C"/>
</dbReference>
<dbReference type="OrthoDB" id="809632at2759"/>
<evidence type="ECO:0000313" key="3">
    <source>
        <dbReference type="EMBL" id="TCD61390.1"/>
    </source>
</evidence>